<evidence type="ECO:0000256" key="3">
    <source>
        <dbReference type="ARBA" id="ARBA00022490"/>
    </source>
</evidence>
<dbReference type="AlphaFoldDB" id="A0A1G6DA34"/>
<dbReference type="InterPro" id="IPR001497">
    <property type="entry name" value="MethylDNA_cys_MeTrfase_AS"/>
</dbReference>
<feature type="domain" description="Methylguanine DNA methyltransferase ribonuclease-like" evidence="11">
    <location>
        <begin position="5"/>
        <end position="64"/>
    </location>
</feature>
<evidence type="ECO:0000256" key="6">
    <source>
        <dbReference type="ARBA" id="ARBA00022763"/>
    </source>
</evidence>
<organism evidence="12 13">
    <name type="scientific">Pseudidiomarina indica</name>
    <dbReference type="NCBI Taxonomy" id="1159017"/>
    <lineage>
        <taxon>Bacteria</taxon>
        <taxon>Pseudomonadati</taxon>
        <taxon>Pseudomonadota</taxon>
        <taxon>Gammaproteobacteria</taxon>
        <taxon>Alteromonadales</taxon>
        <taxon>Idiomarinaceae</taxon>
        <taxon>Pseudidiomarina</taxon>
    </lineage>
</organism>
<protein>
    <recommendedName>
        <fullName evidence="9">Methylated-DNA--protein-cysteine methyltransferase</fullName>
        <ecNumber evidence="9">2.1.1.63</ecNumber>
    </recommendedName>
    <alternativeName>
        <fullName evidence="9">6-O-methylguanine-DNA methyltransferase</fullName>
        <shortName evidence="9">MGMT</shortName>
    </alternativeName>
    <alternativeName>
        <fullName evidence="9">O-6-methylguanine-DNA-alkyltransferase</fullName>
    </alternativeName>
</protein>
<dbReference type="NCBIfam" id="TIGR00589">
    <property type="entry name" value="ogt"/>
    <property type="match status" value="1"/>
</dbReference>
<evidence type="ECO:0000256" key="9">
    <source>
        <dbReference type="HAMAP-Rule" id="MF_00772"/>
    </source>
</evidence>
<keyword evidence="7 9" id="KW-0234">DNA repair</keyword>
<evidence type="ECO:0000313" key="13">
    <source>
        <dbReference type="Proteomes" id="UP000199626"/>
    </source>
</evidence>
<name>A0A1G6DA34_9GAMM</name>
<evidence type="ECO:0000256" key="4">
    <source>
        <dbReference type="ARBA" id="ARBA00022603"/>
    </source>
</evidence>
<dbReference type="GO" id="GO:0005737">
    <property type="term" value="C:cytoplasm"/>
    <property type="evidence" value="ECO:0007669"/>
    <property type="project" value="UniProtKB-SubCell"/>
</dbReference>
<dbReference type="GO" id="GO:0003908">
    <property type="term" value="F:methylated-DNA-[protein]-cysteine S-methyltransferase activity"/>
    <property type="evidence" value="ECO:0007669"/>
    <property type="project" value="UniProtKB-UniRule"/>
</dbReference>
<proteinExistence type="inferred from homology"/>
<dbReference type="InterPro" id="IPR014048">
    <property type="entry name" value="MethylDNA_cys_MeTrfase_DNA-bd"/>
</dbReference>
<evidence type="ECO:0000256" key="5">
    <source>
        <dbReference type="ARBA" id="ARBA00022679"/>
    </source>
</evidence>
<evidence type="ECO:0000259" key="11">
    <source>
        <dbReference type="Pfam" id="PF02870"/>
    </source>
</evidence>
<dbReference type="PROSITE" id="PS00374">
    <property type="entry name" value="MGMT"/>
    <property type="match status" value="1"/>
</dbReference>
<dbReference type="InterPro" id="IPR008332">
    <property type="entry name" value="MethylG_MeTrfase_N"/>
</dbReference>
<keyword evidence="5 9" id="KW-0808">Transferase</keyword>
<comment type="subcellular location">
    <subcellularLocation>
        <location evidence="9">Cytoplasm</location>
    </subcellularLocation>
</comment>
<evidence type="ECO:0000256" key="8">
    <source>
        <dbReference type="ARBA" id="ARBA00049348"/>
    </source>
</evidence>
<dbReference type="Gene3D" id="1.10.10.10">
    <property type="entry name" value="Winged helix-like DNA-binding domain superfamily/Winged helix DNA-binding domain"/>
    <property type="match status" value="1"/>
</dbReference>
<dbReference type="InterPro" id="IPR036388">
    <property type="entry name" value="WH-like_DNA-bd_sf"/>
</dbReference>
<evidence type="ECO:0000256" key="2">
    <source>
        <dbReference type="ARBA" id="ARBA00008711"/>
    </source>
</evidence>
<dbReference type="Gene3D" id="3.30.160.70">
    <property type="entry name" value="Methylated DNA-protein cysteine methyltransferase domain"/>
    <property type="match status" value="1"/>
</dbReference>
<comment type="similarity">
    <text evidence="2 9">Belongs to the MGMT family.</text>
</comment>
<dbReference type="GO" id="GO:0032259">
    <property type="term" value="P:methylation"/>
    <property type="evidence" value="ECO:0007669"/>
    <property type="project" value="UniProtKB-KW"/>
</dbReference>
<evidence type="ECO:0000256" key="1">
    <source>
        <dbReference type="ARBA" id="ARBA00001286"/>
    </source>
</evidence>
<dbReference type="Proteomes" id="UP000199626">
    <property type="component" value="Unassembled WGS sequence"/>
</dbReference>
<gene>
    <name evidence="12" type="ORF">SAMN02927930_01598</name>
</gene>
<accession>A0A1G6DA34</accession>
<keyword evidence="13" id="KW-1185">Reference proteome</keyword>
<dbReference type="SUPFAM" id="SSF53155">
    <property type="entry name" value="Methylated DNA-protein cysteine methyltransferase domain"/>
    <property type="match status" value="1"/>
</dbReference>
<keyword evidence="4 9" id="KW-0489">Methyltransferase</keyword>
<dbReference type="GO" id="GO:0006307">
    <property type="term" value="P:DNA alkylation repair"/>
    <property type="evidence" value="ECO:0007669"/>
    <property type="project" value="UniProtKB-UniRule"/>
</dbReference>
<dbReference type="OrthoDB" id="9811249at2"/>
<sequence length="153" mass="16418">MHQDSLATPLGPLTITSNQGTHINQISYAAPTTSASCALTQRAKHQLQEYFAGQRTQFDLPLAPQGTPFQQQVWQQLLQVPYGQTVSYQAIATAIGRPKACRAVGGANGNNPLPIIIPCHRIIGANGTLTGYTGGIDKKVWLLTHEGADFVPL</sequence>
<keyword evidence="6 9" id="KW-0227">DNA damage</keyword>
<dbReference type="InterPro" id="IPR023546">
    <property type="entry name" value="MGMT"/>
</dbReference>
<dbReference type="PANTHER" id="PTHR10815">
    <property type="entry name" value="METHYLATED-DNA--PROTEIN-CYSTEINE METHYLTRANSFERASE"/>
    <property type="match status" value="1"/>
</dbReference>
<comment type="catalytic activity">
    <reaction evidence="8 9">
        <text>a 6-O-methyl-2'-deoxyguanosine in DNA + L-cysteinyl-[protein] = S-methyl-L-cysteinyl-[protein] + a 2'-deoxyguanosine in DNA</text>
        <dbReference type="Rhea" id="RHEA:24000"/>
        <dbReference type="Rhea" id="RHEA-COMP:10131"/>
        <dbReference type="Rhea" id="RHEA-COMP:10132"/>
        <dbReference type="Rhea" id="RHEA-COMP:11367"/>
        <dbReference type="Rhea" id="RHEA-COMP:11368"/>
        <dbReference type="ChEBI" id="CHEBI:29950"/>
        <dbReference type="ChEBI" id="CHEBI:82612"/>
        <dbReference type="ChEBI" id="CHEBI:85445"/>
        <dbReference type="ChEBI" id="CHEBI:85448"/>
        <dbReference type="EC" id="2.1.1.63"/>
    </reaction>
</comment>
<dbReference type="InterPro" id="IPR036631">
    <property type="entry name" value="MGMT_N_sf"/>
</dbReference>
<dbReference type="HAMAP" id="MF_00772">
    <property type="entry name" value="OGT"/>
    <property type="match status" value="1"/>
</dbReference>
<dbReference type="Pfam" id="PF01035">
    <property type="entry name" value="DNA_binding_1"/>
    <property type="match status" value="1"/>
</dbReference>
<comment type="catalytic activity">
    <reaction evidence="1 9">
        <text>a 4-O-methyl-thymidine in DNA + L-cysteinyl-[protein] = a thymidine in DNA + S-methyl-L-cysteinyl-[protein]</text>
        <dbReference type="Rhea" id="RHEA:53428"/>
        <dbReference type="Rhea" id="RHEA-COMP:10131"/>
        <dbReference type="Rhea" id="RHEA-COMP:10132"/>
        <dbReference type="Rhea" id="RHEA-COMP:13555"/>
        <dbReference type="Rhea" id="RHEA-COMP:13556"/>
        <dbReference type="ChEBI" id="CHEBI:29950"/>
        <dbReference type="ChEBI" id="CHEBI:82612"/>
        <dbReference type="ChEBI" id="CHEBI:137386"/>
        <dbReference type="ChEBI" id="CHEBI:137387"/>
        <dbReference type="EC" id="2.1.1.63"/>
    </reaction>
</comment>
<reference evidence="13" key="1">
    <citation type="submission" date="2016-10" db="EMBL/GenBank/DDBJ databases">
        <authorList>
            <person name="Varghese N."/>
            <person name="Submissions S."/>
        </authorList>
    </citation>
    <scope>NUCLEOTIDE SEQUENCE [LARGE SCALE GENOMIC DNA]</scope>
    <source>
        <strain evidence="13">CGMCC 1.10824</strain>
    </source>
</reference>
<evidence type="ECO:0000313" key="12">
    <source>
        <dbReference type="EMBL" id="SDB42033.1"/>
    </source>
</evidence>
<dbReference type="FunFam" id="1.10.10.10:FF:000214">
    <property type="entry name" value="Methylated-DNA--protein-cysteine methyltransferase"/>
    <property type="match status" value="1"/>
</dbReference>
<keyword evidence="3 9" id="KW-0963">Cytoplasm</keyword>
<feature type="domain" description="Methylated-DNA-[protein]-cysteine S-methyltransferase DNA binding" evidence="10">
    <location>
        <begin position="68"/>
        <end position="148"/>
    </location>
</feature>
<dbReference type="CDD" id="cd06445">
    <property type="entry name" value="ATase"/>
    <property type="match status" value="1"/>
</dbReference>
<comment type="miscellaneous">
    <text evidence="9">This enzyme catalyzes only one turnover and therefore is not strictly catalytic. According to one definition, an enzyme is a biocatalyst that acts repeatedly and over many reaction cycles.</text>
</comment>
<evidence type="ECO:0000256" key="7">
    <source>
        <dbReference type="ARBA" id="ARBA00023204"/>
    </source>
</evidence>
<dbReference type="InterPro" id="IPR036217">
    <property type="entry name" value="MethylDNA_cys_MeTrfase_DNAb"/>
</dbReference>
<dbReference type="Pfam" id="PF02870">
    <property type="entry name" value="Methyltransf_1N"/>
    <property type="match status" value="1"/>
</dbReference>
<dbReference type="RefSeq" id="WP_092593477.1">
    <property type="nucleotide sequence ID" value="NZ_FMXN01000009.1"/>
</dbReference>
<dbReference type="EC" id="2.1.1.63" evidence="9"/>
<dbReference type="PANTHER" id="PTHR10815:SF5">
    <property type="entry name" value="METHYLATED-DNA--PROTEIN-CYSTEINE METHYLTRANSFERASE"/>
    <property type="match status" value="1"/>
</dbReference>
<feature type="active site" description="Nucleophile; methyl group acceptor" evidence="9">
    <location>
        <position position="119"/>
    </location>
</feature>
<dbReference type="STRING" id="1159017.SAMN02927930_01598"/>
<dbReference type="EMBL" id="FMXN01000009">
    <property type="protein sequence ID" value="SDB42033.1"/>
    <property type="molecule type" value="Genomic_DNA"/>
</dbReference>
<evidence type="ECO:0000259" key="10">
    <source>
        <dbReference type="Pfam" id="PF01035"/>
    </source>
</evidence>
<comment type="function">
    <text evidence="9">Involved in the cellular defense against the biological effects of O6-methylguanine (O6-MeG) and O4-methylthymine (O4-MeT) in DNA. Repairs the methylated nucleobase in DNA by stoichiometrically transferring the methyl group to a cysteine residue in the enzyme. This is a suicide reaction: the enzyme is irreversibly inactivated.</text>
</comment>
<dbReference type="SUPFAM" id="SSF46767">
    <property type="entry name" value="Methylated DNA-protein cysteine methyltransferase, C-terminal domain"/>
    <property type="match status" value="1"/>
</dbReference>